<proteinExistence type="inferred from homology"/>
<dbReference type="RefSeq" id="XP_013254850.1">
    <property type="nucleotide sequence ID" value="XM_013399396.1"/>
</dbReference>
<dbReference type="Gene3D" id="3.30.70.100">
    <property type="match status" value="1"/>
</dbReference>
<protein>
    <recommendedName>
        <fullName evidence="2">EthD domain-containing protein</fullName>
    </recommendedName>
</protein>
<dbReference type="Pfam" id="PF07110">
    <property type="entry name" value="EthD"/>
    <property type="match status" value="1"/>
</dbReference>
<accession>A0A072P9Q4</accession>
<dbReference type="VEuPathDB" id="FungiDB:A1O9_11500"/>
<keyword evidence="4" id="KW-1185">Reference proteome</keyword>
<dbReference type="OrthoDB" id="3454835at2759"/>
<name>A0A072P9Q4_9EURO</name>
<comment type="caution">
    <text evidence="3">The sequence shown here is derived from an EMBL/GenBank/DDBJ whole genome shotgun (WGS) entry which is preliminary data.</text>
</comment>
<evidence type="ECO:0000259" key="2">
    <source>
        <dbReference type="Pfam" id="PF07110"/>
    </source>
</evidence>
<evidence type="ECO:0000313" key="4">
    <source>
        <dbReference type="Proteomes" id="UP000027920"/>
    </source>
</evidence>
<evidence type="ECO:0000313" key="3">
    <source>
        <dbReference type="EMBL" id="KEF52260.1"/>
    </source>
</evidence>
<dbReference type="InterPro" id="IPR009799">
    <property type="entry name" value="EthD_dom"/>
</dbReference>
<gene>
    <name evidence="3" type="ORF">A1O9_11500</name>
</gene>
<dbReference type="GeneID" id="25286398"/>
<dbReference type="EMBL" id="AMGV01000018">
    <property type="protein sequence ID" value="KEF52260.1"/>
    <property type="molecule type" value="Genomic_DNA"/>
</dbReference>
<evidence type="ECO:0000256" key="1">
    <source>
        <dbReference type="ARBA" id="ARBA00005986"/>
    </source>
</evidence>
<dbReference type="Proteomes" id="UP000027920">
    <property type="component" value="Unassembled WGS sequence"/>
</dbReference>
<organism evidence="3 4">
    <name type="scientific">Exophiala aquamarina CBS 119918</name>
    <dbReference type="NCBI Taxonomy" id="1182545"/>
    <lineage>
        <taxon>Eukaryota</taxon>
        <taxon>Fungi</taxon>
        <taxon>Dikarya</taxon>
        <taxon>Ascomycota</taxon>
        <taxon>Pezizomycotina</taxon>
        <taxon>Eurotiomycetes</taxon>
        <taxon>Chaetothyriomycetidae</taxon>
        <taxon>Chaetothyriales</taxon>
        <taxon>Herpotrichiellaceae</taxon>
        <taxon>Exophiala</taxon>
    </lineage>
</organism>
<dbReference type="HOGENOM" id="CLU_115019_0_1_1"/>
<comment type="similarity">
    <text evidence="1">Belongs to the tpcK family.</text>
</comment>
<dbReference type="STRING" id="1182545.A0A072P9Q4"/>
<dbReference type="SUPFAM" id="SSF54909">
    <property type="entry name" value="Dimeric alpha+beta barrel"/>
    <property type="match status" value="1"/>
</dbReference>
<feature type="domain" description="EthD" evidence="2">
    <location>
        <begin position="16"/>
        <end position="103"/>
    </location>
</feature>
<sequence>MDDNKLLTLTFTVRKKAGMSFDDFVAHLNGYHGVLSADLLAEYGIIEYTQDLIRESHDEKFAPFSDYDAIAQITFSKIEHFLAYGQDPYFLEVIMPDHLNFVEVGKTTMTLGRKSYMVRDGKSLHPNIHRS</sequence>
<dbReference type="InterPro" id="IPR011008">
    <property type="entry name" value="Dimeric_a/b-barrel"/>
</dbReference>
<dbReference type="GO" id="GO:0016491">
    <property type="term" value="F:oxidoreductase activity"/>
    <property type="evidence" value="ECO:0007669"/>
    <property type="project" value="InterPro"/>
</dbReference>
<dbReference type="AlphaFoldDB" id="A0A072P9Q4"/>
<reference evidence="3 4" key="1">
    <citation type="submission" date="2013-03" db="EMBL/GenBank/DDBJ databases">
        <title>The Genome Sequence of Exophiala aquamarina CBS 119918.</title>
        <authorList>
            <consortium name="The Broad Institute Genomics Platform"/>
            <person name="Cuomo C."/>
            <person name="de Hoog S."/>
            <person name="Gorbushina A."/>
            <person name="Walker B."/>
            <person name="Young S.K."/>
            <person name="Zeng Q."/>
            <person name="Gargeya S."/>
            <person name="Fitzgerald M."/>
            <person name="Haas B."/>
            <person name="Abouelleil A."/>
            <person name="Allen A.W."/>
            <person name="Alvarado L."/>
            <person name="Arachchi H.M."/>
            <person name="Berlin A.M."/>
            <person name="Chapman S.B."/>
            <person name="Gainer-Dewar J."/>
            <person name="Goldberg J."/>
            <person name="Griggs A."/>
            <person name="Gujja S."/>
            <person name="Hansen M."/>
            <person name="Howarth C."/>
            <person name="Imamovic A."/>
            <person name="Ireland A."/>
            <person name="Larimer J."/>
            <person name="McCowan C."/>
            <person name="Murphy C."/>
            <person name="Pearson M."/>
            <person name="Poon T.W."/>
            <person name="Priest M."/>
            <person name="Roberts A."/>
            <person name="Saif S."/>
            <person name="Shea T."/>
            <person name="Sisk P."/>
            <person name="Sykes S."/>
            <person name="Wortman J."/>
            <person name="Nusbaum C."/>
            <person name="Birren B."/>
        </authorList>
    </citation>
    <scope>NUCLEOTIDE SEQUENCE [LARGE SCALE GENOMIC DNA]</scope>
    <source>
        <strain evidence="3 4">CBS 119918</strain>
    </source>
</reference>